<dbReference type="RefSeq" id="WP_281730503.1">
    <property type="nucleotide sequence ID" value="NZ_CP095550.1"/>
</dbReference>
<dbReference type="InterPro" id="IPR006699">
    <property type="entry name" value="GlpP"/>
</dbReference>
<dbReference type="Proteomes" id="UP001597318">
    <property type="component" value="Unassembled WGS sequence"/>
</dbReference>
<keyword evidence="3" id="KW-1185">Reference proteome</keyword>
<dbReference type="PIRSF" id="PIRSF016897">
    <property type="entry name" value="GlpP"/>
    <property type="match status" value="1"/>
</dbReference>
<dbReference type="Gene3D" id="3.20.20.70">
    <property type="entry name" value="Aldolase class I"/>
    <property type="match status" value="1"/>
</dbReference>
<evidence type="ECO:0000313" key="3">
    <source>
        <dbReference type="Proteomes" id="UP001597318"/>
    </source>
</evidence>
<dbReference type="PANTHER" id="PTHR35787:SF1">
    <property type="entry name" value="GLYCEROL UPTAKE OPERON ANTITERMINATOR REGULATORY PROTEIN"/>
    <property type="match status" value="1"/>
</dbReference>
<protein>
    <recommendedName>
        <fullName evidence="1">Glycerol uptake operon antiterminator regulatory protein</fullName>
    </recommendedName>
</protein>
<keyword evidence="1" id="KW-0804">Transcription</keyword>
<dbReference type="PANTHER" id="PTHR35787">
    <property type="entry name" value="GLYCEROL UPTAKE OPERON ANTITERMINATOR REGULATORY PROTEIN"/>
    <property type="match status" value="1"/>
</dbReference>
<keyword evidence="1" id="KW-0694">RNA-binding</keyword>
<organism evidence="2 3">
    <name type="scientific">Metabacillus endolithicus</name>
    <dbReference type="NCBI Taxonomy" id="1535204"/>
    <lineage>
        <taxon>Bacteria</taxon>
        <taxon>Bacillati</taxon>
        <taxon>Bacillota</taxon>
        <taxon>Bacilli</taxon>
        <taxon>Bacillales</taxon>
        <taxon>Bacillaceae</taxon>
        <taxon>Metabacillus</taxon>
    </lineage>
</organism>
<dbReference type="EMBL" id="JBHUIK010000012">
    <property type="protein sequence ID" value="MFD2217049.1"/>
    <property type="molecule type" value="Genomic_DNA"/>
</dbReference>
<name>A0ABW5C550_9BACI</name>
<dbReference type="SUPFAM" id="SSF110391">
    <property type="entry name" value="GlpP-like"/>
    <property type="match status" value="1"/>
</dbReference>
<sequence>MMFENQQVLPATKSMKDFERVLSNRNVEFIVMLEVHIAQLDNIMKLAKTYHKKILLHADLIQGLKNDEYSAEFLCQKIKPDGVISTRASVLKTAKKNGILSIQRLFLLDTLAIDTSYSLAQKVQPDFIEVLPGCVPHLIQKVSQETNIPVIAGGLITSHDEVTSVLKAGAHAVTTSRKELWRI</sequence>
<dbReference type="Pfam" id="PF04309">
    <property type="entry name" value="G3P_antiterm"/>
    <property type="match status" value="1"/>
</dbReference>
<keyword evidence="1" id="KW-0805">Transcription regulation</keyword>
<reference evidence="3" key="1">
    <citation type="journal article" date="2019" name="Int. J. Syst. Evol. Microbiol.">
        <title>The Global Catalogue of Microorganisms (GCM) 10K type strain sequencing project: providing services to taxonomists for standard genome sequencing and annotation.</title>
        <authorList>
            <consortium name="The Broad Institute Genomics Platform"/>
            <consortium name="The Broad Institute Genome Sequencing Center for Infectious Disease"/>
            <person name="Wu L."/>
            <person name="Ma J."/>
        </authorList>
    </citation>
    <scope>NUCLEOTIDE SEQUENCE [LARGE SCALE GENOMIC DNA]</scope>
    <source>
        <strain evidence="3">CGMCC 1.15474</strain>
    </source>
</reference>
<evidence type="ECO:0000256" key="1">
    <source>
        <dbReference type="PIRNR" id="PIRNR016897"/>
    </source>
</evidence>
<comment type="function">
    <text evidence="1">Regulates expression of the glpD operon. In the presence of glycerol 3-phosphate (G3P) causes antitermination of transcription of glpD at the inverted repeat of the leader region to enhance its transcription. Binds and stabilizes glpD leader mRNA.</text>
</comment>
<accession>A0ABW5C550</accession>
<proteinExistence type="predicted"/>
<gene>
    <name evidence="2" type="ORF">ACFSKK_25635</name>
</gene>
<comment type="caution">
    <text evidence="2">The sequence shown here is derived from an EMBL/GenBank/DDBJ whole genome shotgun (WGS) entry which is preliminary data.</text>
</comment>
<evidence type="ECO:0000313" key="2">
    <source>
        <dbReference type="EMBL" id="MFD2217049.1"/>
    </source>
</evidence>
<keyword evidence="1" id="KW-0319">Glycerol metabolism</keyword>
<dbReference type="InterPro" id="IPR013785">
    <property type="entry name" value="Aldolase_TIM"/>
</dbReference>